<accession>A0AAV4GXA1</accession>
<feature type="region of interest" description="Disordered" evidence="2">
    <location>
        <begin position="540"/>
        <end position="567"/>
    </location>
</feature>
<evidence type="ECO:0000256" key="1">
    <source>
        <dbReference type="SAM" id="Coils"/>
    </source>
</evidence>
<feature type="compositionally biased region" description="Basic residues" evidence="2">
    <location>
        <begin position="327"/>
        <end position="343"/>
    </location>
</feature>
<feature type="compositionally biased region" description="Acidic residues" evidence="2">
    <location>
        <begin position="54"/>
        <end position="75"/>
    </location>
</feature>
<dbReference type="AlphaFoldDB" id="A0AAV4GXA1"/>
<dbReference type="Proteomes" id="UP000762676">
    <property type="component" value="Unassembled WGS sequence"/>
</dbReference>
<feature type="compositionally biased region" description="Pro residues" evidence="2">
    <location>
        <begin position="144"/>
        <end position="178"/>
    </location>
</feature>
<keyword evidence="1" id="KW-0175">Coiled coil</keyword>
<feature type="region of interest" description="Disordered" evidence="2">
    <location>
        <begin position="33"/>
        <end position="256"/>
    </location>
</feature>
<feature type="compositionally biased region" description="Basic and acidic residues" evidence="2">
    <location>
        <begin position="131"/>
        <end position="140"/>
    </location>
</feature>
<name>A0AAV4GXA1_9GAST</name>
<feature type="coiled-coil region" evidence="1">
    <location>
        <begin position="478"/>
        <end position="505"/>
    </location>
</feature>
<evidence type="ECO:0000256" key="2">
    <source>
        <dbReference type="SAM" id="MobiDB-lite"/>
    </source>
</evidence>
<sequence>MKSPCIVEMEEAGGLATAGLATDSDTAIERARESSLTVFRLSPPPEIERVSREGEEESEEYEGEYSEEEADDSDDDGHPTGRYANKRREKAPISGEDAEAQPPPATVTEQGGEGEADVTDSPQKPKRREVVKKTRVERKNISPPQTPTRLPSPPPFKRRVTPPPTPPTPPESPKPEVPLPELNLDLPTVPDLPELQEREPEKRKQKLKFTVEPPPPMQVQETPKKRRAAPKIRLIPKNLSRPLKSRPAEAPVTSEEMQHIQDPLDFLAKYCIINPDRIPFYEIIFETTVADQTPRYSKPEAKDSKQGQNETADENTNKDEDTASVGSKKKSGSSKSRKSSKKSKLADAQRDLRPGLFAADKGMYLDKPAMTLEEQHLEKLIYTLDLLQEKMTTLGSQLTDLDVQRTRFIATKARFLFPEVSAPDYFPKLKKKKGKKGKKGTTPEVPARKLRPDEITDDVICARLDDKMLNEICKDPELKKTEVAMDILRQKISEVQKRVEDLASEKLLADVFCMNHYFWRQGLDPGPNINNSNSISVGGGDGIFGSGTNNNNNNDNNNNSKSDQFRRQQSELYNRLRPQPNFEMNLEEVEDALQQINNHLLTEKEFFFLYNILNLPRREKINFRLFSIIAALSEKVTQLDPVIRKLINNFNYNALDIKMEKCKELFELLENDHMPRGGAKASSLAVELTAGGLRPEHTKHVLNKFNRESRGVIDFLDFVTYVPLFVEIHKRIISDPLREELDL</sequence>
<dbReference type="InterPro" id="IPR011992">
    <property type="entry name" value="EF-hand-dom_pair"/>
</dbReference>
<evidence type="ECO:0000313" key="4">
    <source>
        <dbReference type="Proteomes" id="UP000762676"/>
    </source>
</evidence>
<feature type="region of interest" description="Disordered" evidence="2">
    <location>
        <begin position="294"/>
        <end position="349"/>
    </location>
</feature>
<dbReference type="EMBL" id="BMAT01001606">
    <property type="protein sequence ID" value="GFR88985.1"/>
    <property type="molecule type" value="Genomic_DNA"/>
</dbReference>
<dbReference type="PANTHER" id="PTHR35538:SF6">
    <property type="entry name" value="EF-HAND DOMAIN-CONTAINING PROTEIN"/>
    <property type="match status" value="1"/>
</dbReference>
<evidence type="ECO:0000313" key="3">
    <source>
        <dbReference type="EMBL" id="GFR88985.1"/>
    </source>
</evidence>
<feature type="compositionally biased region" description="Low complexity" evidence="2">
    <location>
        <begin position="546"/>
        <end position="559"/>
    </location>
</feature>
<dbReference type="PANTHER" id="PTHR35538">
    <property type="entry name" value="LIG_CHAN-GLU_BD DOMAIN-CONTAINING PROTEIN"/>
    <property type="match status" value="1"/>
</dbReference>
<gene>
    <name evidence="3" type="ORF">ElyMa_000782200</name>
</gene>
<comment type="caution">
    <text evidence="3">The sequence shown here is derived from an EMBL/GenBank/DDBJ whole genome shotgun (WGS) entry which is preliminary data.</text>
</comment>
<organism evidence="3 4">
    <name type="scientific">Elysia marginata</name>
    <dbReference type="NCBI Taxonomy" id="1093978"/>
    <lineage>
        <taxon>Eukaryota</taxon>
        <taxon>Metazoa</taxon>
        <taxon>Spiralia</taxon>
        <taxon>Lophotrochozoa</taxon>
        <taxon>Mollusca</taxon>
        <taxon>Gastropoda</taxon>
        <taxon>Heterobranchia</taxon>
        <taxon>Euthyneura</taxon>
        <taxon>Panpulmonata</taxon>
        <taxon>Sacoglossa</taxon>
        <taxon>Placobranchoidea</taxon>
        <taxon>Plakobranchidae</taxon>
        <taxon>Elysia</taxon>
    </lineage>
</organism>
<reference evidence="3 4" key="1">
    <citation type="journal article" date="2021" name="Elife">
        <title>Chloroplast acquisition without the gene transfer in kleptoplastic sea slugs, Plakobranchus ocellatus.</title>
        <authorList>
            <person name="Maeda T."/>
            <person name="Takahashi S."/>
            <person name="Yoshida T."/>
            <person name="Shimamura S."/>
            <person name="Takaki Y."/>
            <person name="Nagai Y."/>
            <person name="Toyoda A."/>
            <person name="Suzuki Y."/>
            <person name="Arimoto A."/>
            <person name="Ishii H."/>
            <person name="Satoh N."/>
            <person name="Nishiyama T."/>
            <person name="Hasebe M."/>
            <person name="Maruyama T."/>
            <person name="Minagawa J."/>
            <person name="Obokata J."/>
            <person name="Shigenobu S."/>
        </authorList>
    </citation>
    <scope>NUCLEOTIDE SEQUENCE [LARGE SCALE GENOMIC DNA]</scope>
</reference>
<keyword evidence="4" id="KW-1185">Reference proteome</keyword>
<dbReference type="SUPFAM" id="SSF47473">
    <property type="entry name" value="EF-hand"/>
    <property type="match status" value="1"/>
</dbReference>
<protein>
    <submittedName>
        <fullName evidence="3">Titin-like</fullName>
    </submittedName>
</protein>
<proteinExistence type="predicted"/>